<dbReference type="PANTHER" id="PTHR47657:SF11">
    <property type="entry name" value="FINGER DOMAIN PROTEIN, PUTATIVE (AFU_ORTHOLOGUE AFUA_1G01650)-RELATED"/>
    <property type="match status" value="1"/>
</dbReference>
<dbReference type="AlphaFoldDB" id="A0A0D1W1E6"/>
<name>A0A0D1W1E6_9EURO</name>
<sequence>MTKVMIATTAAAAAEHPQSKRKIAAHRKSRTGCRNCKLRKVRCDETHPGCIKCDSYGILCNYDLRHEDLQLSTGRRGAASTAIIDLSILDLSPAAFNLSSENHLTNVNGRRNTSNSNSERGNSTGNSTSSDSSHIRDNIPSSHLVQKEPEYAPSPEDRETLTRFLSRTIYTLGPTGCIAIYRDIYSKLTYSNAFLMHIILAVTLVHDTTIKECRSPTDTEAITRHWSSGASLLNHAISQPLNTLSRATRDAMWACAGLLGCLAFSIVDADCVEQSWPLKADGQHDLDWLNMCAGKTIIFKVSDPLRDDSVFAPARQEMAYFMSFRSDLSMRELHEMKTLPGELIELCEATDAKLSSESSAELCCCRAPLSLLAQLMPLECDQDSYILFLGFFRTLGTGFKDLLVGKDPVALLLLLFWYSKASKFDTWWLRKRANLEYRAIMRYLLERHGEDGRITKLVRHARESGGI</sequence>
<reference evidence="7 8" key="1">
    <citation type="submission" date="2015-01" db="EMBL/GenBank/DDBJ databases">
        <title>The Genome Sequence of Exophiala sideris CBS121828.</title>
        <authorList>
            <consortium name="The Broad Institute Genomics Platform"/>
            <person name="Cuomo C."/>
            <person name="de Hoog S."/>
            <person name="Gorbushina A."/>
            <person name="Stielow B."/>
            <person name="Teixiera M."/>
            <person name="Abouelleil A."/>
            <person name="Chapman S.B."/>
            <person name="Priest M."/>
            <person name="Young S.K."/>
            <person name="Wortman J."/>
            <person name="Nusbaum C."/>
            <person name="Birren B."/>
        </authorList>
    </citation>
    <scope>NUCLEOTIDE SEQUENCE [LARGE SCALE GENOMIC DNA]</scope>
    <source>
        <strain evidence="7 8">CBS 121828</strain>
    </source>
</reference>
<dbReference type="InterPro" id="IPR052400">
    <property type="entry name" value="Zn2-C6_fungal_TF"/>
</dbReference>
<evidence type="ECO:0000256" key="3">
    <source>
        <dbReference type="ARBA" id="ARBA00023163"/>
    </source>
</evidence>
<evidence type="ECO:0000259" key="6">
    <source>
        <dbReference type="PROSITE" id="PS50048"/>
    </source>
</evidence>
<dbReference type="Proteomes" id="UP000053599">
    <property type="component" value="Unassembled WGS sequence"/>
</dbReference>
<keyword evidence="1" id="KW-0805">Transcription regulation</keyword>
<dbReference type="GO" id="GO:0008270">
    <property type="term" value="F:zinc ion binding"/>
    <property type="evidence" value="ECO:0007669"/>
    <property type="project" value="InterPro"/>
</dbReference>
<dbReference type="InterPro" id="IPR001138">
    <property type="entry name" value="Zn2Cys6_DnaBD"/>
</dbReference>
<dbReference type="CDD" id="cd00067">
    <property type="entry name" value="GAL4"/>
    <property type="match status" value="1"/>
</dbReference>
<dbReference type="GO" id="GO:0000981">
    <property type="term" value="F:DNA-binding transcription factor activity, RNA polymerase II-specific"/>
    <property type="evidence" value="ECO:0007669"/>
    <property type="project" value="InterPro"/>
</dbReference>
<dbReference type="PROSITE" id="PS50048">
    <property type="entry name" value="ZN2_CY6_FUNGAL_2"/>
    <property type="match status" value="1"/>
</dbReference>
<dbReference type="InterPro" id="IPR036864">
    <property type="entry name" value="Zn2-C6_fun-type_DNA-bd_sf"/>
</dbReference>
<dbReference type="SUPFAM" id="SSF57701">
    <property type="entry name" value="Zn2/Cys6 DNA-binding domain"/>
    <property type="match status" value="1"/>
</dbReference>
<evidence type="ECO:0000256" key="4">
    <source>
        <dbReference type="ARBA" id="ARBA00023242"/>
    </source>
</evidence>
<feature type="region of interest" description="Disordered" evidence="5">
    <location>
        <begin position="104"/>
        <end position="158"/>
    </location>
</feature>
<keyword evidence="4" id="KW-0539">Nucleus</keyword>
<accession>A0A0D1W1E6</accession>
<dbReference type="HOGENOM" id="CLU_024934_9_2_1"/>
<dbReference type="Gene3D" id="4.10.240.10">
    <property type="entry name" value="Zn(2)-C6 fungal-type DNA-binding domain"/>
    <property type="match status" value="1"/>
</dbReference>
<keyword evidence="3" id="KW-0804">Transcription</keyword>
<feature type="domain" description="Zn(2)-C6 fungal-type" evidence="6">
    <location>
        <begin position="32"/>
        <end position="62"/>
    </location>
</feature>
<keyword evidence="2" id="KW-0238">DNA-binding</keyword>
<evidence type="ECO:0000313" key="7">
    <source>
        <dbReference type="EMBL" id="KIV82560.1"/>
    </source>
</evidence>
<dbReference type="STRING" id="1016849.A0A0D1W1E6"/>
<evidence type="ECO:0000256" key="1">
    <source>
        <dbReference type="ARBA" id="ARBA00023015"/>
    </source>
</evidence>
<dbReference type="PROSITE" id="PS00463">
    <property type="entry name" value="ZN2_CY6_FUNGAL_1"/>
    <property type="match status" value="1"/>
</dbReference>
<evidence type="ECO:0000313" key="8">
    <source>
        <dbReference type="Proteomes" id="UP000053599"/>
    </source>
</evidence>
<organism evidence="7 8">
    <name type="scientific">Exophiala sideris</name>
    <dbReference type="NCBI Taxonomy" id="1016849"/>
    <lineage>
        <taxon>Eukaryota</taxon>
        <taxon>Fungi</taxon>
        <taxon>Dikarya</taxon>
        <taxon>Ascomycota</taxon>
        <taxon>Pezizomycotina</taxon>
        <taxon>Eurotiomycetes</taxon>
        <taxon>Chaetothyriomycetidae</taxon>
        <taxon>Chaetothyriales</taxon>
        <taxon>Herpotrichiellaceae</taxon>
        <taxon>Exophiala</taxon>
    </lineage>
</organism>
<evidence type="ECO:0000256" key="2">
    <source>
        <dbReference type="ARBA" id="ARBA00023125"/>
    </source>
</evidence>
<feature type="compositionally biased region" description="Low complexity" evidence="5">
    <location>
        <begin position="108"/>
        <end position="132"/>
    </location>
</feature>
<dbReference type="OrthoDB" id="416217at2759"/>
<evidence type="ECO:0000256" key="5">
    <source>
        <dbReference type="SAM" id="MobiDB-lite"/>
    </source>
</evidence>
<feature type="compositionally biased region" description="Basic and acidic residues" evidence="5">
    <location>
        <begin position="145"/>
        <end position="158"/>
    </location>
</feature>
<protein>
    <recommendedName>
        <fullName evidence="6">Zn(2)-C6 fungal-type domain-containing protein</fullName>
    </recommendedName>
</protein>
<dbReference type="SMART" id="SM00066">
    <property type="entry name" value="GAL4"/>
    <property type="match status" value="1"/>
</dbReference>
<dbReference type="Pfam" id="PF00172">
    <property type="entry name" value="Zn_clus"/>
    <property type="match status" value="1"/>
</dbReference>
<proteinExistence type="predicted"/>
<dbReference type="PANTHER" id="PTHR47657">
    <property type="entry name" value="STEROL REGULATORY ELEMENT-BINDING PROTEIN ECM22"/>
    <property type="match status" value="1"/>
</dbReference>
<gene>
    <name evidence="7" type="ORF">PV11_04662</name>
</gene>
<dbReference type="GO" id="GO:0003677">
    <property type="term" value="F:DNA binding"/>
    <property type="evidence" value="ECO:0007669"/>
    <property type="project" value="UniProtKB-KW"/>
</dbReference>
<dbReference type="EMBL" id="KN846952">
    <property type="protein sequence ID" value="KIV82560.1"/>
    <property type="molecule type" value="Genomic_DNA"/>
</dbReference>